<name>A0ABS8MWI3_9FLAO</name>
<protein>
    <submittedName>
        <fullName evidence="2">Type VI secretion system amidase effector protein Tae4</fullName>
    </submittedName>
</protein>
<comment type="caution">
    <text evidence="2">The sequence shown here is derived from an EMBL/GenBank/DDBJ whole genome shotgun (WGS) entry which is preliminary data.</text>
</comment>
<keyword evidence="1" id="KW-0732">Signal</keyword>
<organism evidence="2 3">
    <name type="scientific">Flavobacterium pisciphilum</name>
    <dbReference type="NCBI Taxonomy" id="2893755"/>
    <lineage>
        <taxon>Bacteria</taxon>
        <taxon>Pseudomonadati</taxon>
        <taxon>Bacteroidota</taxon>
        <taxon>Flavobacteriia</taxon>
        <taxon>Flavobacteriales</taxon>
        <taxon>Flavobacteriaceae</taxon>
        <taxon>Flavobacterium</taxon>
    </lineage>
</organism>
<dbReference type="Pfam" id="PF14113">
    <property type="entry name" value="Tae4"/>
    <property type="match status" value="1"/>
</dbReference>
<dbReference type="Gene3D" id="3.90.1720.70">
    <property type="match status" value="1"/>
</dbReference>
<evidence type="ECO:0000256" key="1">
    <source>
        <dbReference type="SAM" id="SignalP"/>
    </source>
</evidence>
<evidence type="ECO:0000313" key="3">
    <source>
        <dbReference type="Proteomes" id="UP001430919"/>
    </source>
</evidence>
<feature type="chain" id="PRO_5045837500" evidence="1">
    <location>
        <begin position="23"/>
        <end position="596"/>
    </location>
</feature>
<proteinExistence type="predicted"/>
<dbReference type="InterPro" id="IPR025562">
    <property type="entry name" value="Tae4"/>
</dbReference>
<dbReference type="RefSeq" id="WP_229990088.1">
    <property type="nucleotide sequence ID" value="NZ_JAJJMO010000001.1"/>
</dbReference>
<keyword evidence="3" id="KW-1185">Reference proteome</keyword>
<dbReference type="Proteomes" id="UP001430919">
    <property type="component" value="Unassembled WGS sequence"/>
</dbReference>
<feature type="signal peptide" evidence="1">
    <location>
        <begin position="1"/>
        <end position="22"/>
    </location>
</feature>
<evidence type="ECO:0000313" key="2">
    <source>
        <dbReference type="EMBL" id="MCC9073144.1"/>
    </source>
</evidence>
<accession>A0ABS8MWI3</accession>
<reference evidence="2" key="1">
    <citation type="submission" date="2021-11" db="EMBL/GenBank/DDBJ databases">
        <title>Description of novel Flavobacterium species.</title>
        <authorList>
            <person name="Saticioglu I.B."/>
            <person name="Ay H."/>
            <person name="Altun S."/>
            <person name="Duman M."/>
        </authorList>
    </citation>
    <scope>NUCLEOTIDE SEQUENCE</scope>
    <source>
        <strain evidence="2">F-65</strain>
    </source>
</reference>
<dbReference type="EMBL" id="JAJJMO010000001">
    <property type="protein sequence ID" value="MCC9073144.1"/>
    <property type="molecule type" value="Genomic_DNA"/>
</dbReference>
<sequence>MKKIKLGAILVLILLVFSNCNYETSENAQAVSATTKLLSGIKEENISLDEIKKDYYLSPILQNTSKKLKQNTNNLKNQNQNLFNLDLSNRVKKYILNDYTSYTIPIINDSGNCYIFQNLVIEKDALRDAAYLVTYYPDENYKESIQKHLVNPDDNIDFTGSKTIEYLYYKRKVNIDKTTTNTNKGTIEIGSDGVIDEPLTICVTTYTPKQCTAGGNHSPGQSCTGTTGQQPGWIVSESCTPIPRPTDPGPGPYPGGCKGCVTTPTTPSQGSGAFFPPTSPSPDWTPEFICVATGPGGACTKVIPYTPILTIPMYDPYNYYTNVLSREEIDLLLRAEYHDARKSIDFYLESNKTLEGGYTRETGIFVSWTLDYFKNNRDTTFEQFENWFMGTSEGTDGDYDATYWENPNLIFQQQNLPTFENFKNACPSKYTNAETLCTNIGGEVLKMYNDVIASGAKLNTCAIRMSKAFNDANVIIPSLPDNPNGTKNTIKDKDGRNYIINAKALNTWMKKTFGTNPSNYQHYDASKGGNKGEIFPSLFTGKNGIYTMVARDAIQKDWGSGHADLLENGSCLLNCHFYDITNQFVPVKFIDVWYLN</sequence>
<gene>
    <name evidence="2" type="ORF">LNQ49_16330</name>
</gene>